<dbReference type="Proteomes" id="UP000663868">
    <property type="component" value="Unassembled WGS sequence"/>
</dbReference>
<protein>
    <recommendedName>
        <fullName evidence="5">EGF-like domain-containing protein</fullName>
    </recommendedName>
</protein>
<dbReference type="Gene3D" id="2.10.25.10">
    <property type="entry name" value="Laminin"/>
    <property type="match status" value="2"/>
</dbReference>
<gene>
    <name evidence="6" type="ORF">KXQ929_LOCUS52036</name>
</gene>
<comment type="caution">
    <text evidence="4">Lacks conserved residue(s) required for the propagation of feature annotation.</text>
</comment>
<evidence type="ECO:0000313" key="6">
    <source>
        <dbReference type="EMBL" id="CAF4418492.1"/>
    </source>
</evidence>
<dbReference type="SUPFAM" id="SSF57196">
    <property type="entry name" value="EGF/Laminin"/>
    <property type="match status" value="2"/>
</dbReference>
<dbReference type="SMART" id="SM00179">
    <property type="entry name" value="EGF_CA"/>
    <property type="match status" value="1"/>
</dbReference>
<dbReference type="PROSITE" id="PS00010">
    <property type="entry name" value="ASX_HYDROXYL"/>
    <property type="match status" value="1"/>
</dbReference>
<name>A0A820QBW4_9BILA</name>
<evidence type="ECO:0000256" key="1">
    <source>
        <dbReference type="ARBA" id="ARBA00022536"/>
    </source>
</evidence>
<feature type="non-terminal residue" evidence="6">
    <location>
        <position position="1"/>
    </location>
</feature>
<keyword evidence="1 4" id="KW-0245">EGF-like domain</keyword>
<feature type="domain" description="EGF-like" evidence="5">
    <location>
        <begin position="73"/>
        <end position="119"/>
    </location>
</feature>
<dbReference type="GO" id="GO:0005509">
    <property type="term" value="F:calcium ion binding"/>
    <property type="evidence" value="ECO:0007669"/>
    <property type="project" value="InterPro"/>
</dbReference>
<dbReference type="InterPro" id="IPR018097">
    <property type="entry name" value="EGF_Ca-bd_CS"/>
</dbReference>
<proteinExistence type="predicted"/>
<dbReference type="InterPro" id="IPR000742">
    <property type="entry name" value="EGF"/>
</dbReference>
<evidence type="ECO:0000313" key="7">
    <source>
        <dbReference type="Proteomes" id="UP000663868"/>
    </source>
</evidence>
<comment type="caution">
    <text evidence="6">The sequence shown here is derived from an EMBL/GenBank/DDBJ whole genome shotgun (WGS) entry which is preliminary data.</text>
</comment>
<reference evidence="6" key="1">
    <citation type="submission" date="2021-02" db="EMBL/GenBank/DDBJ databases">
        <authorList>
            <person name="Nowell W R."/>
        </authorList>
    </citation>
    <scope>NUCLEOTIDE SEQUENCE</scope>
</reference>
<dbReference type="PROSITE" id="PS00022">
    <property type="entry name" value="EGF_1"/>
    <property type="match status" value="2"/>
</dbReference>
<evidence type="ECO:0000256" key="3">
    <source>
        <dbReference type="ARBA" id="ARBA00023157"/>
    </source>
</evidence>
<sequence>VVAIDSVVSSSEKYVDDNNNIFNFVGAVLECASKVYCDGGACQSQTPDYDSPSYNHQDTSEINYKCICPMYMSGEQCEESQYPFGYCINNGTLIYTLDIYNRSMESCICSEGFQGIHCEENIDDCVGVRCSNHGVCQDETNNYTCSCFDGYYGGQCQYKNVETFL</sequence>
<accession>A0A820QBW4</accession>
<dbReference type="InterPro" id="IPR001881">
    <property type="entry name" value="EGF-like_Ca-bd_dom"/>
</dbReference>
<dbReference type="PROSITE" id="PS50026">
    <property type="entry name" value="EGF_3"/>
    <property type="match status" value="2"/>
</dbReference>
<organism evidence="6 7">
    <name type="scientific">Adineta steineri</name>
    <dbReference type="NCBI Taxonomy" id="433720"/>
    <lineage>
        <taxon>Eukaryota</taxon>
        <taxon>Metazoa</taxon>
        <taxon>Spiralia</taxon>
        <taxon>Gnathifera</taxon>
        <taxon>Rotifera</taxon>
        <taxon>Eurotatoria</taxon>
        <taxon>Bdelloidea</taxon>
        <taxon>Adinetida</taxon>
        <taxon>Adinetidae</taxon>
        <taxon>Adineta</taxon>
    </lineage>
</organism>
<dbReference type="PANTHER" id="PTHR24049">
    <property type="entry name" value="CRUMBS FAMILY MEMBER"/>
    <property type="match status" value="1"/>
</dbReference>
<evidence type="ECO:0000256" key="4">
    <source>
        <dbReference type="PROSITE-ProRule" id="PRU00076"/>
    </source>
</evidence>
<dbReference type="PROSITE" id="PS01187">
    <property type="entry name" value="EGF_CA"/>
    <property type="match status" value="1"/>
</dbReference>
<feature type="domain" description="EGF-like" evidence="5">
    <location>
        <begin position="121"/>
        <end position="157"/>
    </location>
</feature>
<feature type="disulfide bond" evidence="4">
    <location>
        <begin position="147"/>
        <end position="156"/>
    </location>
</feature>
<dbReference type="InterPro" id="IPR000152">
    <property type="entry name" value="EGF-type_Asp/Asn_hydroxyl_site"/>
</dbReference>
<feature type="non-terminal residue" evidence="6">
    <location>
        <position position="165"/>
    </location>
</feature>
<dbReference type="InterPro" id="IPR051022">
    <property type="entry name" value="Notch_Cell-Fate_Det"/>
</dbReference>
<evidence type="ECO:0000259" key="5">
    <source>
        <dbReference type="PROSITE" id="PS50026"/>
    </source>
</evidence>
<feature type="disulfide bond" evidence="4">
    <location>
        <begin position="109"/>
        <end position="118"/>
    </location>
</feature>
<dbReference type="PROSITE" id="PS01186">
    <property type="entry name" value="EGF_2"/>
    <property type="match status" value="2"/>
</dbReference>
<dbReference type="EMBL" id="CAJOBB010026797">
    <property type="protein sequence ID" value="CAF4418492.1"/>
    <property type="molecule type" value="Genomic_DNA"/>
</dbReference>
<keyword evidence="3 4" id="KW-1015">Disulfide bond</keyword>
<dbReference type="SMART" id="SM00181">
    <property type="entry name" value="EGF"/>
    <property type="match status" value="3"/>
</dbReference>
<keyword evidence="2" id="KW-0677">Repeat</keyword>
<dbReference type="AlphaFoldDB" id="A0A820QBW4"/>
<dbReference type="CDD" id="cd00054">
    <property type="entry name" value="EGF_CA"/>
    <property type="match status" value="1"/>
</dbReference>
<evidence type="ECO:0000256" key="2">
    <source>
        <dbReference type="ARBA" id="ARBA00022737"/>
    </source>
</evidence>